<dbReference type="InterPro" id="IPR023809">
    <property type="entry name" value="Thiopep_bacteriocin_synth_dom"/>
</dbReference>
<evidence type="ECO:0000313" key="2">
    <source>
        <dbReference type="EMBL" id="XAO75198.1"/>
    </source>
</evidence>
<dbReference type="AlphaFoldDB" id="A0AAU6WSF2"/>
<proteinExistence type="predicted"/>
<evidence type="ECO:0000259" key="1">
    <source>
        <dbReference type="Pfam" id="PF14028"/>
    </source>
</evidence>
<sequence length="149" mass="17907">MTDHSIQRDFIIGDDWLYYKFFCGHNASNKIITEFLKPISEEFISSGMINEWFFIRYNDPSYHIRYRIKLSSPKYIGQVIIKLNNYLKKYLSNEIVWNVELDTYKRELERYGSNTMEISEKIFYIDSKIISDFIENSDSELLYQKVFSG</sequence>
<reference evidence="2 3" key="1">
    <citation type="submission" date="2024-04" db="EMBL/GenBank/DDBJ databases">
        <title>Genome sequencing and assembly of rice foliar adapted Chryseobacterium endophyticum OsEnb-ALM-A6.</title>
        <authorList>
            <person name="Kumar S."/>
            <person name="Javed M."/>
            <person name="Chouhan V."/>
            <person name="Charishma K."/>
            <person name="Patel A."/>
            <person name="Kumar M."/>
            <person name="Sahu K.P."/>
            <person name="Kumar A."/>
        </authorList>
    </citation>
    <scope>NUCLEOTIDE SEQUENCE [LARGE SCALE GENOMIC DNA]</scope>
    <source>
        <strain evidence="2 3">OsEnb-ALM-A6</strain>
    </source>
</reference>
<keyword evidence="3" id="KW-1185">Reference proteome</keyword>
<protein>
    <submittedName>
        <fullName evidence="2">Thiopeptide-type bacteriocin biosynthesis protein</fullName>
    </submittedName>
</protein>
<evidence type="ECO:0000313" key="3">
    <source>
        <dbReference type="Proteomes" id="UP001463665"/>
    </source>
</evidence>
<gene>
    <name evidence="2" type="ORF">AAFP95_04290</name>
</gene>
<organism evidence="2 3">
    <name type="scientific">Chryseobacterium endophyticum</name>
    <dbReference type="NCBI Taxonomy" id="1854762"/>
    <lineage>
        <taxon>Bacteria</taxon>
        <taxon>Pseudomonadati</taxon>
        <taxon>Bacteroidota</taxon>
        <taxon>Flavobacteriia</taxon>
        <taxon>Flavobacteriales</taxon>
        <taxon>Weeksellaceae</taxon>
        <taxon>Chryseobacterium group</taxon>
        <taxon>Chryseobacterium</taxon>
    </lineage>
</organism>
<dbReference type="Proteomes" id="UP001463665">
    <property type="component" value="Chromosome"/>
</dbReference>
<feature type="domain" description="Thiopeptide-type bacteriocin biosynthesis" evidence="1">
    <location>
        <begin position="16"/>
        <end position="138"/>
    </location>
</feature>
<dbReference type="RefSeq" id="WP_345767007.1">
    <property type="nucleotide sequence ID" value="NZ_CP154834.1"/>
</dbReference>
<dbReference type="NCBIfam" id="TIGR03891">
    <property type="entry name" value="thiopep_ocin"/>
    <property type="match status" value="1"/>
</dbReference>
<dbReference type="EMBL" id="CP154834">
    <property type="protein sequence ID" value="XAO75198.1"/>
    <property type="molecule type" value="Genomic_DNA"/>
</dbReference>
<dbReference type="Pfam" id="PF14028">
    <property type="entry name" value="Lant_dehydr_C"/>
    <property type="match status" value="1"/>
</dbReference>
<accession>A0AAU6WSF2</accession>
<name>A0AAU6WSF2_9FLAO</name>